<keyword evidence="8" id="KW-0378">Hydrolase</keyword>
<evidence type="ECO:0000256" key="2">
    <source>
        <dbReference type="ARBA" id="ARBA00004418"/>
    </source>
</evidence>
<dbReference type="InterPro" id="IPR013377">
    <property type="entry name" value="FlgJ"/>
</dbReference>
<dbReference type="InterPro" id="IPR019301">
    <property type="entry name" value="Flagellar_prot_FlgJ_N"/>
</dbReference>
<evidence type="ECO:0000256" key="10">
    <source>
        <dbReference type="ARBA" id="ARBA00023316"/>
    </source>
</evidence>
<dbReference type="PANTHER" id="PTHR33308">
    <property type="entry name" value="PEPTIDOGLYCAN HYDROLASE FLGJ"/>
    <property type="match status" value="1"/>
</dbReference>
<keyword evidence="13" id="KW-0966">Cell projection</keyword>
<feature type="domain" description="Mannosyl-glycoprotein endo-beta-N-acetylglucosamidase-like" evidence="12">
    <location>
        <begin position="167"/>
        <end position="327"/>
    </location>
</feature>
<evidence type="ECO:0000256" key="9">
    <source>
        <dbReference type="ARBA" id="ARBA00023295"/>
    </source>
</evidence>
<evidence type="ECO:0000256" key="7">
    <source>
        <dbReference type="ARBA" id="ARBA00022795"/>
    </source>
</evidence>
<dbReference type="Proteomes" id="UP001157353">
    <property type="component" value="Unassembled WGS sequence"/>
</dbReference>
<keyword evidence="14" id="KW-1185">Reference proteome</keyword>
<comment type="function">
    <text evidence="1">Flagellum-specific muramidase which hydrolyzes the peptidoglycan layer to assemble the rod structure in the periplasmic space.</text>
</comment>
<evidence type="ECO:0000256" key="8">
    <source>
        <dbReference type="ARBA" id="ARBA00022801"/>
    </source>
</evidence>
<evidence type="ECO:0000313" key="13">
    <source>
        <dbReference type="EMBL" id="GLS89284.1"/>
    </source>
</evidence>
<reference evidence="14" key="1">
    <citation type="journal article" date="2019" name="Int. J. Syst. Evol. Microbiol.">
        <title>The Global Catalogue of Microorganisms (GCM) 10K type strain sequencing project: providing services to taxonomists for standard genome sequencing and annotation.</title>
        <authorList>
            <consortium name="The Broad Institute Genomics Platform"/>
            <consortium name="The Broad Institute Genome Sequencing Center for Infectious Disease"/>
            <person name="Wu L."/>
            <person name="Ma J."/>
        </authorList>
    </citation>
    <scope>NUCLEOTIDE SEQUENCE [LARGE SCALE GENOMIC DNA]</scope>
    <source>
        <strain evidence="14">NBRC 103166</strain>
    </source>
</reference>
<comment type="similarity">
    <text evidence="3">In the N-terminal section; belongs to the FlgJ family.</text>
</comment>
<comment type="subcellular location">
    <subcellularLocation>
        <location evidence="2">Periplasm</location>
    </subcellularLocation>
</comment>
<dbReference type="PANTHER" id="PTHR33308:SF9">
    <property type="entry name" value="PEPTIDOGLYCAN HYDROLASE FLGJ"/>
    <property type="match status" value="1"/>
</dbReference>
<evidence type="ECO:0000256" key="3">
    <source>
        <dbReference type="ARBA" id="ARBA00006880"/>
    </source>
</evidence>
<keyword evidence="13" id="KW-0969">Cilium</keyword>
<sequence>MTNSAVTQSSNYFDLQGLDQLRQKAQGNSKESIREVANQFESMFASMLIKSMRQANEAFETDSPFNNKDTKFYTDMQDKQLALDISRHGSLGLADALVRQLDPTSIAGPKSVPQDEMVMPNSETSKMMDLNKALAAVDLNKPDKMQPSLPAFNQPVINTAKPVAELESRVENKPFTDQKSFIETLMPYAKKAAKALGISPEVLVAQSALETGWGKKVINNSDNQSSFNLFNIKAHRSWQGDKVAKDSLEVENGIGVKRRSDFRAYDNYEQSFADYGKFISTNQRYQEALQQGTNADRYIEEIQKAGYATDPQYADKIKQIMNNESFKQAVAEGELNG</sequence>
<keyword evidence="6" id="KW-0574">Periplasm</keyword>
<dbReference type="Pfam" id="PF01832">
    <property type="entry name" value="Glucosaminidase"/>
    <property type="match status" value="1"/>
</dbReference>
<organism evidence="13 14">
    <name type="scientific">Psychromonas marina</name>
    <dbReference type="NCBI Taxonomy" id="88364"/>
    <lineage>
        <taxon>Bacteria</taxon>
        <taxon>Pseudomonadati</taxon>
        <taxon>Pseudomonadota</taxon>
        <taxon>Gammaproteobacteria</taxon>
        <taxon>Alteromonadales</taxon>
        <taxon>Psychromonadaceae</taxon>
        <taxon>Psychromonas</taxon>
    </lineage>
</organism>
<evidence type="ECO:0000313" key="14">
    <source>
        <dbReference type="Proteomes" id="UP001157353"/>
    </source>
</evidence>
<protein>
    <recommendedName>
        <fullName evidence="5">Peptidoglycan hydrolase FlgJ</fullName>
    </recommendedName>
    <alternativeName>
        <fullName evidence="11">Muramidase FlgJ</fullName>
    </alternativeName>
</protein>
<keyword evidence="13" id="KW-0282">Flagellum</keyword>
<keyword evidence="9" id="KW-0326">Glycosidase</keyword>
<gene>
    <name evidence="13" type="primary">flgJ</name>
    <name evidence="13" type="ORF">GCM10007916_03510</name>
</gene>
<comment type="caution">
    <text evidence="13">The sequence shown here is derived from an EMBL/GenBank/DDBJ whole genome shotgun (WGS) entry which is preliminary data.</text>
</comment>
<keyword evidence="10" id="KW-0961">Cell wall biogenesis/degradation</keyword>
<dbReference type="InterPro" id="IPR051056">
    <property type="entry name" value="Glycosyl_Hydrolase_73"/>
</dbReference>
<accession>A0ABQ6DVX5</accession>
<evidence type="ECO:0000259" key="12">
    <source>
        <dbReference type="SMART" id="SM00047"/>
    </source>
</evidence>
<comment type="similarity">
    <text evidence="4">In the C-terminal section; belongs to the glycosyl hydrolase 73 family.</text>
</comment>
<dbReference type="InterPro" id="IPR002901">
    <property type="entry name" value="MGlyc_endo_b_GlcNAc-like_dom"/>
</dbReference>
<dbReference type="NCBIfam" id="TIGR02541">
    <property type="entry name" value="flagell_FlgJ"/>
    <property type="match status" value="1"/>
</dbReference>
<keyword evidence="7" id="KW-1005">Bacterial flagellum biogenesis</keyword>
<name>A0ABQ6DVX5_9GAMM</name>
<dbReference type="Gene3D" id="1.10.530.10">
    <property type="match status" value="1"/>
</dbReference>
<dbReference type="EMBL" id="BSPQ01000001">
    <property type="protein sequence ID" value="GLS89284.1"/>
    <property type="molecule type" value="Genomic_DNA"/>
</dbReference>
<evidence type="ECO:0000256" key="4">
    <source>
        <dbReference type="ARBA" id="ARBA00007974"/>
    </source>
</evidence>
<dbReference type="SMART" id="SM00047">
    <property type="entry name" value="LYZ2"/>
    <property type="match status" value="1"/>
</dbReference>
<evidence type="ECO:0000256" key="1">
    <source>
        <dbReference type="ARBA" id="ARBA00002954"/>
    </source>
</evidence>
<evidence type="ECO:0000256" key="5">
    <source>
        <dbReference type="ARBA" id="ARBA00013433"/>
    </source>
</evidence>
<proteinExistence type="inferred from homology"/>
<evidence type="ECO:0000256" key="6">
    <source>
        <dbReference type="ARBA" id="ARBA00022764"/>
    </source>
</evidence>
<dbReference type="Pfam" id="PF10135">
    <property type="entry name" value="Rod-binding"/>
    <property type="match status" value="1"/>
</dbReference>
<dbReference type="Gene3D" id="2.10.70.40">
    <property type="entry name" value="peptidoglycan hydrolase"/>
    <property type="match status" value="1"/>
</dbReference>
<evidence type="ECO:0000256" key="11">
    <source>
        <dbReference type="ARBA" id="ARBA00030835"/>
    </source>
</evidence>